<name>A0A518K9I2_9BACT</name>
<evidence type="ECO:0000313" key="1">
    <source>
        <dbReference type="EMBL" id="QDV74455.1"/>
    </source>
</evidence>
<reference evidence="1 2" key="1">
    <citation type="submission" date="2019-02" db="EMBL/GenBank/DDBJ databases">
        <title>Deep-cultivation of Planctomycetes and their phenomic and genomic characterization uncovers novel biology.</title>
        <authorList>
            <person name="Wiegand S."/>
            <person name="Jogler M."/>
            <person name="Boedeker C."/>
            <person name="Pinto D."/>
            <person name="Vollmers J."/>
            <person name="Rivas-Marin E."/>
            <person name="Kohn T."/>
            <person name="Peeters S.H."/>
            <person name="Heuer A."/>
            <person name="Rast P."/>
            <person name="Oberbeckmann S."/>
            <person name="Bunk B."/>
            <person name="Jeske O."/>
            <person name="Meyerdierks A."/>
            <person name="Storesund J.E."/>
            <person name="Kallscheuer N."/>
            <person name="Luecker S."/>
            <person name="Lage O.M."/>
            <person name="Pohl T."/>
            <person name="Merkel B.J."/>
            <person name="Hornburger P."/>
            <person name="Mueller R.-W."/>
            <person name="Bruemmer F."/>
            <person name="Labrenz M."/>
            <person name="Spormann A.M."/>
            <person name="Op den Camp H."/>
            <person name="Overmann J."/>
            <person name="Amann R."/>
            <person name="Jetten M.S.M."/>
            <person name="Mascher T."/>
            <person name="Medema M.H."/>
            <person name="Devos D.P."/>
            <person name="Kaster A.-K."/>
            <person name="Ovreas L."/>
            <person name="Rohde M."/>
            <person name="Galperin M.Y."/>
            <person name="Jogler C."/>
        </authorList>
    </citation>
    <scope>NUCLEOTIDE SEQUENCE [LARGE SCALE GENOMIC DNA]</scope>
    <source>
        <strain evidence="1 2">Spa11</strain>
    </source>
</reference>
<dbReference type="RefSeq" id="WP_197529370.1">
    <property type="nucleotide sequence ID" value="NZ_CP036349.1"/>
</dbReference>
<dbReference type="KEGG" id="bmei:Spa11_26580"/>
<dbReference type="Proteomes" id="UP000316426">
    <property type="component" value="Chromosome"/>
</dbReference>
<dbReference type="EMBL" id="CP036349">
    <property type="protein sequence ID" value="QDV74455.1"/>
    <property type="molecule type" value="Genomic_DNA"/>
</dbReference>
<dbReference type="AlphaFoldDB" id="A0A518K9I2"/>
<keyword evidence="2" id="KW-1185">Reference proteome</keyword>
<evidence type="ECO:0000313" key="2">
    <source>
        <dbReference type="Proteomes" id="UP000316426"/>
    </source>
</evidence>
<proteinExistence type="predicted"/>
<organism evidence="1 2">
    <name type="scientific">Botrimarina mediterranea</name>
    <dbReference type="NCBI Taxonomy" id="2528022"/>
    <lineage>
        <taxon>Bacteria</taxon>
        <taxon>Pseudomonadati</taxon>
        <taxon>Planctomycetota</taxon>
        <taxon>Planctomycetia</taxon>
        <taxon>Pirellulales</taxon>
        <taxon>Lacipirellulaceae</taxon>
        <taxon>Botrimarina</taxon>
    </lineage>
</organism>
<accession>A0A518K9I2</accession>
<gene>
    <name evidence="1" type="ORF">Spa11_26580</name>
</gene>
<sequence>MSDTVKQQEGFVYVQDGKPITIEQFCESQTEAEAKAAAFAKNSNLPVIVLPAVVYHP</sequence>
<protein>
    <submittedName>
        <fullName evidence="1">Uncharacterized protein</fullName>
    </submittedName>
</protein>